<reference evidence="1" key="1">
    <citation type="journal article" date="2015" name="Nature">
        <title>Complex archaea that bridge the gap between prokaryotes and eukaryotes.</title>
        <authorList>
            <person name="Spang A."/>
            <person name="Saw J.H."/>
            <person name="Jorgensen S.L."/>
            <person name="Zaremba-Niedzwiedzka K."/>
            <person name="Martijn J."/>
            <person name="Lind A.E."/>
            <person name="van Eijk R."/>
            <person name="Schleper C."/>
            <person name="Guy L."/>
            <person name="Ettema T.J."/>
        </authorList>
    </citation>
    <scope>NUCLEOTIDE SEQUENCE</scope>
</reference>
<proteinExistence type="predicted"/>
<dbReference type="AlphaFoldDB" id="A0A0F8WJ99"/>
<protein>
    <submittedName>
        <fullName evidence="1">Uncharacterized protein</fullName>
    </submittedName>
</protein>
<comment type="caution">
    <text evidence="1">The sequence shown here is derived from an EMBL/GenBank/DDBJ whole genome shotgun (WGS) entry which is preliminary data.</text>
</comment>
<evidence type="ECO:0000313" key="1">
    <source>
        <dbReference type="EMBL" id="KKK56937.1"/>
    </source>
</evidence>
<dbReference type="EMBL" id="LAZR01064741">
    <property type="protein sequence ID" value="KKK56937.1"/>
    <property type="molecule type" value="Genomic_DNA"/>
</dbReference>
<name>A0A0F8WJ99_9ZZZZ</name>
<organism evidence="1">
    <name type="scientific">marine sediment metagenome</name>
    <dbReference type="NCBI Taxonomy" id="412755"/>
    <lineage>
        <taxon>unclassified sequences</taxon>
        <taxon>metagenomes</taxon>
        <taxon>ecological metagenomes</taxon>
    </lineage>
</organism>
<gene>
    <name evidence="1" type="ORF">LCGC14_3059520</name>
</gene>
<accession>A0A0F8WJ99</accession>
<sequence>MPRTDYDELWEKQSNGSMNLVKRTSRIVSDEEIEKEQHSERLRVLITRPVANLTPAEKDDLLEFLVERTRRG</sequence>